<comment type="caution">
    <text evidence="1">The sequence shown here is derived from an EMBL/GenBank/DDBJ whole genome shotgun (WGS) entry which is preliminary data.</text>
</comment>
<reference evidence="1" key="1">
    <citation type="submission" date="2023-10" db="EMBL/GenBank/DDBJ databases">
        <authorList>
            <person name="Chen Y."/>
            <person name="Shah S."/>
            <person name="Dougan E. K."/>
            <person name="Thang M."/>
            <person name="Chan C."/>
        </authorList>
    </citation>
    <scope>NUCLEOTIDE SEQUENCE [LARGE SCALE GENOMIC DNA]</scope>
</reference>
<organism evidence="1 2">
    <name type="scientific">Prorocentrum cordatum</name>
    <dbReference type="NCBI Taxonomy" id="2364126"/>
    <lineage>
        <taxon>Eukaryota</taxon>
        <taxon>Sar</taxon>
        <taxon>Alveolata</taxon>
        <taxon>Dinophyceae</taxon>
        <taxon>Prorocentrales</taxon>
        <taxon>Prorocentraceae</taxon>
        <taxon>Prorocentrum</taxon>
    </lineage>
</organism>
<sequence>MVKSQVQSDRHLKRLADYCSFPRGFPIVWYRASGEIVSFGFYPKFDNDKALPVVKMENFKGAREIRFFRKWSGFLSMVVPVRSPRDPSRTCWTVTSKNSAIYVDGQTRERGRGHLLESAWGRRPSGTEVVGRRVIGGQSIRGAGRAAEKPRSGEASWRACSPTKECSKNVFVVPTKGS</sequence>
<evidence type="ECO:0000313" key="1">
    <source>
        <dbReference type="EMBL" id="CAK0826715.1"/>
    </source>
</evidence>
<gene>
    <name evidence="1" type="ORF">PCOR1329_LOCUS26447</name>
</gene>
<dbReference type="Proteomes" id="UP001189429">
    <property type="component" value="Unassembled WGS sequence"/>
</dbReference>
<evidence type="ECO:0000313" key="2">
    <source>
        <dbReference type="Proteomes" id="UP001189429"/>
    </source>
</evidence>
<name>A0ABN9S4K5_9DINO</name>
<protein>
    <submittedName>
        <fullName evidence="1">Uncharacterized protein</fullName>
    </submittedName>
</protein>
<proteinExistence type="predicted"/>
<accession>A0ABN9S4K5</accession>
<keyword evidence="2" id="KW-1185">Reference proteome</keyword>
<dbReference type="EMBL" id="CAUYUJ010009413">
    <property type="protein sequence ID" value="CAK0826715.1"/>
    <property type="molecule type" value="Genomic_DNA"/>
</dbReference>